<dbReference type="Proteomes" id="UP000076078">
    <property type="component" value="Unassembled WGS sequence"/>
</dbReference>
<dbReference type="InterPro" id="IPR036770">
    <property type="entry name" value="Ankyrin_rpt-contain_sf"/>
</dbReference>
<gene>
    <name evidence="6" type="ORF">DLAC_06604</name>
</gene>
<feature type="domain" description="BTB" evidence="5">
    <location>
        <begin position="848"/>
        <end position="963"/>
    </location>
</feature>
<feature type="region of interest" description="Disordered" evidence="4">
    <location>
        <begin position="1201"/>
        <end position="1317"/>
    </location>
</feature>
<dbReference type="InterPro" id="IPR002110">
    <property type="entry name" value="Ankyrin_rpt"/>
</dbReference>
<dbReference type="CDD" id="cd18186">
    <property type="entry name" value="BTB_POZ_ZBTB_KLHL-like"/>
    <property type="match status" value="1"/>
</dbReference>
<sequence length="1340" mass="150652">MLFILDNISQSEQDKTSSEIDIYNKQQEQEERQHQQHEQSEFIKISSSNLQEEEENNDQQQNVSLEIKENINIELNNNSNILVLGNESLPSSPVTPIIDDCQLEVKVSSIQEEEEKENKNQDEDIEENIVKENEDEVVEKQEDQYINEEEDNNKDILLLPKLLVTSANNGQRRESNDSLNSNIIEIPTIITTNSSGVSHLEQQSSLQVSKDSQHPGTQRNENLRSTSVPLIRSRVQRTNRQKVSHGMNEKPLLHSVLVQEEIKTLFNYDDVNSKDSTGNSILHRASIIGSLYAVRMIVNRGGKVNSVNNSGMIPLHYAACTSVQCSDMLLYYGASINAKDVNNETPLYYAVDRGQISIVSLLLLRGPKVNINNKSMNRNPIHIAALKGYSGILKLLLDYKCNPNSLDCFSSTPLHLAVHHSPNPESSQSANTITQSHSMSSLGYNGSSLSYNNADQYLSCCELLLQRGSNLYIQDCQGSTPLHIAAKQGKRNLIDLLLFYTLKSKSIIPPPPPPNSINSSINLSASSELKNESILYIPDNKGRTALHLASLNGQNKIIELLLGSNKKVMNIKDDMGLTAICLASIYGHFETVEILNNIDLKHNQSQNYYYKFFTSSIDDPKTPFDPLHNDFKFSLDGDFCDLVFHIEGRDIYCHTILLRQFKCFREMISCQKIQQHNQSTFSQQFLGPNGCTNTNNGKNYQSNMYMNSYQSQYDNSYISHSQDSNFFMEDDFYFNGSYDGNGNGRLRARSRLDSIVNPSGLIRIPIEKGISYDVFRGLLHFVYTSEIPREIITTPGKLSELMDLSNQFDIDSLHGICVETLSQNSQGRYGTLDMAKYLYRQVGSKVSSDVTFITDQGYILQAHSVILAARCSFFKLHFEKYPVLSKSSISILNNNQQSGGQLSTSASSLMDNGSPIRKMSCPSSPALSDIPTLGWMIDISDVNLRTLTALLEYIYSGSIPSANLHNQSSTVYFTPLQKPQGEGPLDVMDLLVLSKLAYTLNLPTLQQYIVVLLFNILDANRVVSVLKSIIQLDQQQPSTHITGGNHSPLNNSQNGNNNTNNSNQYGDYASFNLSLNSYSSVWNKSPCFDQMWNICVEWMVKKQNWAELEKSSEFQKLGSKFIKEIKRERKEKKKKLKLTDKLIKKKKEELQKQEERDQKNSIKLKSRELFKSKSSMSLTNGPLQPTPQIINHNSYSTTITNYLLPSNNNNSTTNNNTNNNSGNLNSTTSDTLDNQLTPTNTTPSSNPNILHQRHKSTPSFSTTTMTTNTTTTTMTTNTTSNQVSEPPPTHHSKTLSRNNSENTLNSHSSNSTSSNPKKSIWEYAKSKLKKVTTRSKSFVI</sequence>
<dbReference type="Pfam" id="PF00651">
    <property type="entry name" value="BTB"/>
    <property type="match status" value="1"/>
</dbReference>
<feature type="region of interest" description="Disordered" evidence="4">
    <location>
        <begin position="1040"/>
        <end position="1063"/>
    </location>
</feature>
<feature type="region of interest" description="Disordered" evidence="4">
    <location>
        <begin position="195"/>
        <end position="230"/>
    </location>
</feature>
<evidence type="ECO:0000256" key="1">
    <source>
        <dbReference type="ARBA" id="ARBA00022737"/>
    </source>
</evidence>
<dbReference type="InterPro" id="IPR000210">
    <property type="entry name" value="BTB/POZ_dom"/>
</dbReference>
<dbReference type="InterPro" id="IPR011333">
    <property type="entry name" value="SKP1/BTB/POZ_sf"/>
</dbReference>
<feature type="repeat" description="ANK" evidence="3">
    <location>
        <begin position="342"/>
        <end position="374"/>
    </location>
</feature>
<dbReference type="PANTHER" id="PTHR24161:SF119">
    <property type="entry name" value="ANKYRIN REPEAT DOMAIN 44"/>
    <property type="match status" value="1"/>
</dbReference>
<dbReference type="PROSITE" id="PS50097">
    <property type="entry name" value="BTB"/>
    <property type="match status" value="1"/>
</dbReference>
<feature type="compositionally biased region" description="Low complexity" evidence="4">
    <location>
        <begin position="1201"/>
        <end position="1248"/>
    </location>
</feature>
<feature type="region of interest" description="Disordered" evidence="4">
    <location>
        <begin position="1148"/>
        <end position="1167"/>
    </location>
</feature>
<feature type="repeat" description="ANK" evidence="3">
    <location>
        <begin position="541"/>
        <end position="573"/>
    </location>
</feature>
<evidence type="ECO:0000256" key="3">
    <source>
        <dbReference type="PROSITE-ProRule" id="PRU00023"/>
    </source>
</evidence>
<reference evidence="6 7" key="1">
    <citation type="submission" date="2015-12" db="EMBL/GenBank/DDBJ databases">
        <title>Dictyostelia acquired genes for synthesis and detection of signals that induce cell-type specialization by lateral gene transfer from prokaryotes.</title>
        <authorList>
            <person name="Gloeckner G."/>
            <person name="Schaap P."/>
        </authorList>
    </citation>
    <scope>NUCLEOTIDE SEQUENCE [LARGE SCALE GENOMIC DNA]</scope>
    <source>
        <strain evidence="6 7">TK</strain>
    </source>
</reference>
<name>A0A151ZFG5_TIELA</name>
<dbReference type="SMART" id="SM00248">
    <property type="entry name" value="ANK"/>
    <property type="match status" value="8"/>
</dbReference>
<feature type="region of interest" description="Disordered" evidence="4">
    <location>
        <begin position="1"/>
        <end position="40"/>
    </location>
</feature>
<dbReference type="EMBL" id="LODT01000029">
    <property type="protein sequence ID" value="KYQ92610.1"/>
    <property type="molecule type" value="Genomic_DNA"/>
</dbReference>
<feature type="region of interest" description="Disordered" evidence="4">
    <location>
        <begin position="110"/>
        <end position="142"/>
    </location>
</feature>
<keyword evidence="1" id="KW-0677">Repeat</keyword>
<evidence type="ECO:0000313" key="7">
    <source>
        <dbReference type="Proteomes" id="UP000076078"/>
    </source>
</evidence>
<keyword evidence="2 3" id="KW-0040">ANK repeat</keyword>
<evidence type="ECO:0000256" key="2">
    <source>
        <dbReference type="ARBA" id="ARBA00023043"/>
    </source>
</evidence>
<dbReference type="STRING" id="361077.A0A151ZFG5"/>
<dbReference type="Pfam" id="PF13857">
    <property type="entry name" value="Ank_5"/>
    <property type="match status" value="1"/>
</dbReference>
<proteinExistence type="predicted"/>
<keyword evidence="7" id="KW-1185">Reference proteome</keyword>
<evidence type="ECO:0000313" key="6">
    <source>
        <dbReference type="EMBL" id="KYQ92610.1"/>
    </source>
</evidence>
<dbReference type="Gene3D" id="1.25.40.20">
    <property type="entry name" value="Ankyrin repeat-containing domain"/>
    <property type="match status" value="3"/>
</dbReference>
<evidence type="ECO:0000256" key="4">
    <source>
        <dbReference type="SAM" id="MobiDB-lite"/>
    </source>
</evidence>
<feature type="repeat" description="ANK" evidence="3">
    <location>
        <begin position="376"/>
        <end position="408"/>
    </location>
</feature>
<dbReference type="InParanoid" id="A0A151ZFG5"/>
<dbReference type="Pfam" id="PF00023">
    <property type="entry name" value="Ank"/>
    <property type="match status" value="1"/>
</dbReference>
<dbReference type="SUPFAM" id="SSF54695">
    <property type="entry name" value="POZ domain"/>
    <property type="match status" value="2"/>
</dbReference>
<protein>
    <submittedName>
        <fullName evidence="6">Ankyrin repeat-containing protein</fullName>
    </submittedName>
</protein>
<comment type="caution">
    <text evidence="6">The sequence shown here is derived from an EMBL/GenBank/DDBJ whole genome shotgun (WGS) entry which is preliminary data.</text>
</comment>
<dbReference type="PROSITE" id="PS50297">
    <property type="entry name" value="ANK_REP_REGION"/>
    <property type="match status" value="5"/>
</dbReference>
<dbReference type="Gene3D" id="3.30.710.10">
    <property type="entry name" value="Potassium Channel Kv1.1, Chain A"/>
    <property type="match status" value="2"/>
</dbReference>
<dbReference type="SUPFAM" id="SSF48403">
    <property type="entry name" value="Ankyrin repeat"/>
    <property type="match status" value="1"/>
</dbReference>
<dbReference type="FunCoup" id="A0A151ZFG5">
    <property type="interactions" value="371"/>
</dbReference>
<feature type="repeat" description="ANK" evidence="3">
    <location>
        <begin position="277"/>
        <end position="309"/>
    </location>
</feature>
<dbReference type="PANTHER" id="PTHR24161">
    <property type="entry name" value="ANK_REP_REGION DOMAIN-CONTAINING PROTEIN-RELATED"/>
    <property type="match status" value="1"/>
</dbReference>
<dbReference type="Pfam" id="PF12796">
    <property type="entry name" value="Ank_2"/>
    <property type="match status" value="2"/>
</dbReference>
<feature type="compositionally biased region" description="Low complexity" evidence="4">
    <location>
        <begin position="1262"/>
        <end position="1279"/>
    </location>
</feature>
<evidence type="ECO:0000259" key="5">
    <source>
        <dbReference type="PROSITE" id="PS50097"/>
    </source>
</evidence>
<feature type="compositionally biased region" description="Basic and acidic residues" evidence="4">
    <location>
        <begin position="27"/>
        <end position="40"/>
    </location>
</feature>
<dbReference type="PROSITE" id="PS50088">
    <property type="entry name" value="ANK_REPEAT"/>
    <property type="match status" value="5"/>
</dbReference>
<feature type="compositionally biased region" description="Polar residues" evidence="4">
    <location>
        <begin position="196"/>
        <end position="228"/>
    </location>
</feature>
<dbReference type="OrthoDB" id="426293at2759"/>
<feature type="compositionally biased region" description="Basic and acidic residues" evidence="4">
    <location>
        <begin position="116"/>
        <end position="142"/>
    </location>
</feature>
<feature type="compositionally biased region" description="Low complexity" evidence="4">
    <location>
        <begin position="1298"/>
        <end position="1315"/>
    </location>
</feature>
<feature type="compositionally biased region" description="Low complexity" evidence="4">
    <location>
        <begin position="1045"/>
        <end position="1063"/>
    </location>
</feature>
<dbReference type="OMA" id="YAACANV"/>
<dbReference type="SMART" id="SM00225">
    <property type="entry name" value="BTB"/>
    <property type="match status" value="2"/>
</dbReference>
<organism evidence="6 7">
    <name type="scientific">Tieghemostelium lacteum</name>
    <name type="common">Slime mold</name>
    <name type="synonym">Dictyostelium lacteum</name>
    <dbReference type="NCBI Taxonomy" id="361077"/>
    <lineage>
        <taxon>Eukaryota</taxon>
        <taxon>Amoebozoa</taxon>
        <taxon>Evosea</taxon>
        <taxon>Eumycetozoa</taxon>
        <taxon>Dictyostelia</taxon>
        <taxon>Dictyosteliales</taxon>
        <taxon>Raperosteliaceae</taxon>
        <taxon>Tieghemostelium</taxon>
    </lineage>
</organism>
<accession>A0A151ZFG5</accession>
<feature type="repeat" description="ANK" evidence="3">
    <location>
        <begin position="477"/>
        <end position="498"/>
    </location>
</feature>